<feature type="compositionally biased region" description="Basic and acidic residues" evidence="1">
    <location>
        <begin position="73"/>
        <end position="83"/>
    </location>
</feature>
<evidence type="ECO:0000256" key="1">
    <source>
        <dbReference type="SAM" id="MobiDB-lite"/>
    </source>
</evidence>
<proteinExistence type="predicted"/>
<evidence type="ECO:0000313" key="2">
    <source>
        <dbReference type="EMBL" id="CAL1582144.1"/>
    </source>
</evidence>
<organism evidence="2 3">
    <name type="scientific">Knipowitschia caucasica</name>
    <name type="common">Caucasian dwarf goby</name>
    <name type="synonym">Pomatoschistus caucasicus</name>
    <dbReference type="NCBI Taxonomy" id="637954"/>
    <lineage>
        <taxon>Eukaryota</taxon>
        <taxon>Metazoa</taxon>
        <taxon>Chordata</taxon>
        <taxon>Craniata</taxon>
        <taxon>Vertebrata</taxon>
        <taxon>Euteleostomi</taxon>
        <taxon>Actinopterygii</taxon>
        <taxon>Neopterygii</taxon>
        <taxon>Teleostei</taxon>
        <taxon>Neoteleostei</taxon>
        <taxon>Acanthomorphata</taxon>
        <taxon>Gobiaria</taxon>
        <taxon>Gobiiformes</taxon>
        <taxon>Gobioidei</taxon>
        <taxon>Gobiidae</taxon>
        <taxon>Gobiinae</taxon>
        <taxon>Knipowitschia</taxon>
    </lineage>
</organism>
<feature type="compositionally biased region" description="Basic and acidic residues" evidence="1">
    <location>
        <begin position="101"/>
        <end position="120"/>
    </location>
</feature>
<name>A0AAV2K3V9_KNICA</name>
<reference evidence="2 3" key="1">
    <citation type="submission" date="2024-04" db="EMBL/GenBank/DDBJ databases">
        <authorList>
            <person name="Waldvogel A.-M."/>
            <person name="Schoenle A."/>
        </authorList>
    </citation>
    <scope>NUCLEOTIDE SEQUENCE [LARGE SCALE GENOMIC DNA]</scope>
</reference>
<dbReference type="Proteomes" id="UP001497482">
    <property type="component" value="Chromosome 15"/>
</dbReference>
<dbReference type="AlphaFoldDB" id="A0AAV2K3V9"/>
<feature type="compositionally biased region" description="Polar residues" evidence="1">
    <location>
        <begin position="1"/>
        <end position="29"/>
    </location>
</feature>
<dbReference type="EMBL" id="OZ035837">
    <property type="protein sequence ID" value="CAL1582144.1"/>
    <property type="molecule type" value="Genomic_DNA"/>
</dbReference>
<sequence>MGNCASGTKKTYNTTITGVNSVNDEQQPDNSPPLPHEDVTYASIYHSGSKPAMPRATVETDCDYATVCVPRPPDSDQSCRDGSLDSLESDQSSKDCPLQHPESDKPCKEPPDSEQTRGEDSAADQYICIY</sequence>
<feature type="region of interest" description="Disordered" evidence="1">
    <location>
        <begin position="70"/>
        <end position="130"/>
    </location>
</feature>
<feature type="region of interest" description="Disordered" evidence="1">
    <location>
        <begin position="1"/>
        <end position="38"/>
    </location>
</feature>
<evidence type="ECO:0000313" key="3">
    <source>
        <dbReference type="Proteomes" id="UP001497482"/>
    </source>
</evidence>
<keyword evidence="3" id="KW-1185">Reference proteome</keyword>
<accession>A0AAV2K3V9</accession>
<gene>
    <name evidence="2" type="ORF">KC01_LOCUS12814</name>
</gene>
<protein>
    <submittedName>
        <fullName evidence="2">Uncharacterized protein</fullName>
    </submittedName>
</protein>